<dbReference type="KEGG" id="ssua:FPZ54_06125"/>
<accession>A0A518RDX2</accession>
<evidence type="ECO:0000313" key="4">
    <source>
        <dbReference type="Proteomes" id="UP000318055"/>
    </source>
</evidence>
<keyword evidence="2" id="KW-1133">Transmembrane helix</keyword>
<feature type="region of interest" description="Disordered" evidence="1">
    <location>
        <begin position="472"/>
        <end position="514"/>
    </location>
</feature>
<evidence type="ECO:0000256" key="1">
    <source>
        <dbReference type="SAM" id="MobiDB-lite"/>
    </source>
</evidence>
<name>A0A518RDX2_9SPHN</name>
<feature type="region of interest" description="Disordered" evidence="1">
    <location>
        <begin position="164"/>
        <end position="183"/>
    </location>
</feature>
<feature type="transmembrane region" description="Helical" evidence="2">
    <location>
        <begin position="54"/>
        <end position="76"/>
    </location>
</feature>
<sequence length="725" mass="78786">MARDPAAETYGMSADALTGWIRAAQRRAALDIALVWSPLALIAGAGGWRLGGTVWATVLLLLGAAVVAMAAARAAGRFDQHWLVRRLDARETGLEDSAGLIFVDAGLNPIQRLQRERIERRIAAIDPEMLADGWSRRRIAIAWAVGTVIVAAILLWPQPRPAPPPLAPAAEGTDAAPGEPRLTGQRVRIVPPAYTGLPPRYSDRLDIRAPTGSRIEWTLAFAPQPSGAALQLVGGQRLPLVVGDEGWVGSLRLDRPALYRVTATGMRGTPQPHRLEPIADTPPQVRAIEPAQGLVLVRPGQRSWRVVFEASDDYAVAPTARLTVTVTQGDGENVRFSERSLIVRGAGTAKRKRFTADLNLAAYGLQEGGDLVAQITIADTRSPQPHIVRGPGVILRWPPKAAELADGLDMMSKRVMPAYFRSQRQIIIDTEALVRERRTLSAEAFLEKSDAIGVDQRLLRLRYGQFVGMEAEETPKPPLPIAETAPPPSDAEPVRKAPFALPSGHSMDDGHNHAPPPEAPVFGSLGDVTAEFGHTHDDSEAATLLDPDTRAMLKLALDQMWQAELNLRSGKPEAALPFENKALDYIKKIQQAERIYLPRVGAQLPPVDMARRMTGKREGIASRSASLTRFAIDDAIPAEAWRTLAGPGRPDLDALDRWIRGNSARIRDPLAVLAAVDAARNAPDSAVARTRLRAQLWTVLTRPPAQIRRRSDGGSLGQRYTKGLR</sequence>
<gene>
    <name evidence="3" type="ORF">FPZ54_06125</name>
</gene>
<keyword evidence="4" id="KW-1185">Reference proteome</keyword>
<dbReference type="Proteomes" id="UP000318055">
    <property type="component" value="Chromosome"/>
</dbReference>
<dbReference type="AlphaFoldDB" id="A0A518RDX2"/>
<keyword evidence="2" id="KW-0812">Transmembrane</keyword>
<proteinExistence type="predicted"/>
<dbReference type="OrthoDB" id="780137at2"/>
<feature type="transmembrane region" description="Helical" evidence="2">
    <location>
        <begin position="139"/>
        <end position="156"/>
    </location>
</feature>
<feature type="compositionally biased region" description="Pro residues" evidence="1">
    <location>
        <begin position="476"/>
        <end position="490"/>
    </location>
</feature>
<protein>
    <submittedName>
        <fullName evidence="3">DUF4175 domain-containing protein</fullName>
    </submittedName>
</protein>
<keyword evidence="2" id="KW-0472">Membrane</keyword>
<evidence type="ECO:0000313" key="3">
    <source>
        <dbReference type="EMBL" id="QDX25636.1"/>
    </source>
</evidence>
<reference evidence="3 4" key="1">
    <citation type="submission" date="2019-07" db="EMBL/GenBank/DDBJ databases">
        <title>Sphingomonas alkalisoli sp. nov., isolated from rhizosphere soil of Suaedae salsa.</title>
        <authorList>
            <person name="Zhang H."/>
            <person name="Xu L."/>
            <person name="Zhang J.-X."/>
            <person name="Sun J.-Q."/>
        </authorList>
    </citation>
    <scope>NUCLEOTIDE SEQUENCE [LARGE SCALE GENOMIC DNA]</scope>
    <source>
        <strain evidence="3 4">XS-10</strain>
    </source>
</reference>
<evidence type="ECO:0000256" key="2">
    <source>
        <dbReference type="SAM" id="Phobius"/>
    </source>
</evidence>
<organism evidence="3 4">
    <name type="scientific">Sphingomonas suaedae</name>
    <dbReference type="NCBI Taxonomy" id="2599297"/>
    <lineage>
        <taxon>Bacteria</taxon>
        <taxon>Pseudomonadati</taxon>
        <taxon>Pseudomonadota</taxon>
        <taxon>Alphaproteobacteria</taxon>
        <taxon>Sphingomonadales</taxon>
        <taxon>Sphingomonadaceae</taxon>
        <taxon>Sphingomonas</taxon>
    </lineage>
</organism>
<dbReference type="EMBL" id="CP042239">
    <property type="protein sequence ID" value="QDX25636.1"/>
    <property type="molecule type" value="Genomic_DNA"/>
</dbReference>
<feature type="transmembrane region" description="Helical" evidence="2">
    <location>
        <begin position="28"/>
        <end position="48"/>
    </location>
</feature>